<organism evidence="1">
    <name type="scientific">hydrothermal vent metagenome</name>
    <dbReference type="NCBI Taxonomy" id="652676"/>
    <lineage>
        <taxon>unclassified sequences</taxon>
        <taxon>metagenomes</taxon>
        <taxon>ecological metagenomes</taxon>
    </lineage>
</organism>
<dbReference type="EMBL" id="UOGG01000098">
    <property type="protein sequence ID" value="VAX30131.1"/>
    <property type="molecule type" value="Genomic_DNA"/>
</dbReference>
<reference evidence="1" key="1">
    <citation type="submission" date="2018-06" db="EMBL/GenBank/DDBJ databases">
        <authorList>
            <person name="Zhirakovskaya E."/>
        </authorList>
    </citation>
    <scope>NUCLEOTIDE SEQUENCE</scope>
</reference>
<dbReference type="AlphaFoldDB" id="A0A3B1CUE8"/>
<evidence type="ECO:0000313" key="1">
    <source>
        <dbReference type="EMBL" id="VAX30131.1"/>
    </source>
</evidence>
<feature type="non-terminal residue" evidence="1">
    <location>
        <position position="91"/>
    </location>
</feature>
<sequence length="91" mass="10327">MATAIIASRLDASLDSDASVFDREHYVAVWGRLWNPETEEFSTEIGPGKGIKRFIDGTEAQEYYNNVTHRDLAQGNKADINIEMIQYRYGV</sequence>
<accession>A0A3B1CUE8</accession>
<gene>
    <name evidence="1" type="ORF">MNBD_NITROSPINAE05-203</name>
</gene>
<protein>
    <submittedName>
        <fullName evidence="1">Uncharacterized protein</fullName>
    </submittedName>
</protein>
<proteinExistence type="predicted"/>
<name>A0A3B1CUE8_9ZZZZ</name>